<organism evidence="7 8">
    <name type="scientific">Biomphalaria pfeifferi</name>
    <name type="common">Bloodfluke planorb</name>
    <name type="synonym">Freshwater snail</name>
    <dbReference type="NCBI Taxonomy" id="112525"/>
    <lineage>
        <taxon>Eukaryota</taxon>
        <taxon>Metazoa</taxon>
        <taxon>Spiralia</taxon>
        <taxon>Lophotrochozoa</taxon>
        <taxon>Mollusca</taxon>
        <taxon>Gastropoda</taxon>
        <taxon>Heterobranchia</taxon>
        <taxon>Euthyneura</taxon>
        <taxon>Panpulmonata</taxon>
        <taxon>Hygrophila</taxon>
        <taxon>Lymnaeoidea</taxon>
        <taxon>Planorbidae</taxon>
        <taxon>Biomphalaria</taxon>
    </lineage>
</organism>
<dbReference type="InterPro" id="IPR017452">
    <property type="entry name" value="GPCR_Rhodpsn_7TM"/>
</dbReference>
<evidence type="ECO:0000313" key="8">
    <source>
        <dbReference type="Proteomes" id="UP001233172"/>
    </source>
</evidence>
<feature type="transmembrane region" description="Helical" evidence="5">
    <location>
        <begin position="103"/>
        <end position="123"/>
    </location>
</feature>
<dbReference type="Gene3D" id="1.20.1070.10">
    <property type="entry name" value="Rhodopsin 7-helix transmembrane proteins"/>
    <property type="match status" value="1"/>
</dbReference>
<feature type="domain" description="G-protein coupled receptors family 1 profile" evidence="6">
    <location>
        <begin position="1"/>
        <end position="272"/>
    </location>
</feature>
<feature type="transmembrane region" description="Helical" evidence="5">
    <location>
        <begin position="156"/>
        <end position="179"/>
    </location>
</feature>
<evidence type="ECO:0000259" key="6">
    <source>
        <dbReference type="PROSITE" id="PS50262"/>
    </source>
</evidence>
<dbReference type="SUPFAM" id="SSF81321">
    <property type="entry name" value="Family A G protein-coupled receptor-like"/>
    <property type="match status" value="1"/>
</dbReference>
<dbReference type="Proteomes" id="UP001233172">
    <property type="component" value="Unassembled WGS sequence"/>
</dbReference>
<feature type="transmembrane region" description="Helical" evidence="5">
    <location>
        <begin position="252"/>
        <end position="274"/>
    </location>
</feature>
<dbReference type="InterPro" id="IPR052954">
    <property type="entry name" value="GPCR-Ligand_Int"/>
</dbReference>
<comment type="subcellular location">
    <subcellularLocation>
        <location evidence="1">Membrane</location>
    </subcellularLocation>
</comment>
<keyword evidence="3 5" id="KW-1133">Transmembrane helix</keyword>
<dbReference type="EMBL" id="JASAOG010000082">
    <property type="protein sequence ID" value="KAK0053890.1"/>
    <property type="molecule type" value="Genomic_DNA"/>
</dbReference>
<dbReference type="AlphaFoldDB" id="A0AAD8BG18"/>
<dbReference type="PROSITE" id="PS50262">
    <property type="entry name" value="G_PROTEIN_RECEP_F1_2"/>
    <property type="match status" value="1"/>
</dbReference>
<proteinExistence type="predicted"/>
<reference evidence="7" key="1">
    <citation type="journal article" date="2023" name="PLoS Negl. Trop. Dis.">
        <title>A genome sequence for Biomphalaria pfeifferi, the major vector snail for the human-infecting parasite Schistosoma mansoni.</title>
        <authorList>
            <person name="Bu L."/>
            <person name="Lu L."/>
            <person name="Laidemitt M.R."/>
            <person name="Zhang S.M."/>
            <person name="Mutuku M."/>
            <person name="Mkoji G."/>
            <person name="Steinauer M."/>
            <person name="Loker E.S."/>
        </authorList>
    </citation>
    <scope>NUCLEOTIDE SEQUENCE</scope>
    <source>
        <strain evidence="7">KasaAsao</strain>
    </source>
</reference>
<gene>
    <name evidence="7" type="ORF">Bpfe_016634</name>
</gene>
<evidence type="ECO:0000313" key="7">
    <source>
        <dbReference type="EMBL" id="KAK0053890.1"/>
    </source>
</evidence>
<evidence type="ECO:0000256" key="2">
    <source>
        <dbReference type="ARBA" id="ARBA00022692"/>
    </source>
</evidence>
<protein>
    <submittedName>
        <fullName evidence="7">Growth hormone secretagogue receptor type 1</fullName>
    </submittedName>
</protein>
<keyword evidence="8" id="KW-1185">Reference proteome</keyword>
<keyword evidence="7" id="KW-0675">Receptor</keyword>
<sequence length="280" mass="31902">MVSVLVFIKQGLHSSINVSFVALSLVDFIKCLFYISMNVSVLNVVFHLFHVFPVFDTYYLTAAWPIALTERVSLFITAYLTIERYLSVAAPLHVKKLITYKKTTAVLIVIVISNVLTVIPIYISSSLVWRFWPQFNATLYSVYFKSNREELEDISFAFHALLELFILCLIILFNFLLILQLKRQSNWRLSKSSSIVLKKNIFVKKDAKAKKMVITLAALTTVCHLPAVTASMTTDFVKEFRIYGAYGPLVNVIFSFTFLFGSISSASKIVIFYTTSSTFR</sequence>
<dbReference type="PANTHER" id="PTHR46641:SF2">
    <property type="entry name" value="FMRFAMIDE RECEPTOR"/>
    <property type="match status" value="1"/>
</dbReference>
<accession>A0AAD8BG18</accession>
<evidence type="ECO:0000256" key="3">
    <source>
        <dbReference type="ARBA" id="ARBA00022989"/>
    </source>
</evidence>
<keyword evidence="2 5" id="KW-0812">Transmembrane</keyword>
<comment type="caution">
    <text evidence="7">The sequence shown here is derived from an EMBL/GenBank/DDBJ whole genome shotgun (WGS) entry which is preliminary data.</text>
</comment>
<evidence type="ECO:0000256" key="5">
    <source>
        <dbReference type="SAM" id="Phobius"/>
    </source>
</evidence>
<reference evidence="7" key="2">
    <citation type="submission" date="2023-04" db="EMBL/GenBank/DDBJ databases">
        <authorList>
            <person name="Bu L."/>
            <person name="Lu L."/>
            <person name="Laidemitt M.R."/>
            <person name="Zhang S.M."/>
            <person name="Mutuku M."/>
            <person name="Mkoji G."/>
            <person name="Steinauer M."/>
            <person name="Loker E.S."/>
        </authorList>
    </citation>
    <scope>NUCLEOTIDE SEQUENCE</scope>
    <source>
        <strain evidence="7">KasaAsao</strain>
        <tissue evidence="7">Whole Snail</tissue>
    </source>
</reference>
<evidence type="ECO:0000256" key="1">
    <source>
        <dbReference type="ARBA" id="ARBA00004370"/>
    </source>
</evidence>
<dbReference type="PANTHER" id="PTHR46641">
    <property type="entry name" value="FMRFAMIDE RECEPTOR-RELATED"/>
    <property type="match status" value="1"/>
</dbReference>
<name>A0AAD8BG18_BIOPF</name>
<dbReference type="GO" id="GO:0016020">
    <property type="term" value="C:membrane"/>
    <property type="evidence" value="ECO:0007669"/>
    <property type="project" value="UniProtKB-SubCell"/>
</dbReference>
<keyword evidence="4 5" id="KW-0472">Membrane</keyword>
<evidence type="ECO:0000256" key="4">
    <source>
        <dbReference type="ARBA" id="ARBA00023136"/>
    </source>
</evidence>
<feature type="transmembrane region" description="Helical" evidence="5">
    <location>
        <begin position="212"/>
        <end position="232"/>
    </location>
</feature>
<feature type="non-terminal residue" evidence="7">
    <location>
        <position position="280"/>
    </location>
</feature>